<evidence type="ECO:0000313" key="1">
    <source>
        <dbReference type="EMBL" id="OWQ96967.1"/>
    </source>
</evidence>
<proteinExistence type="predicted"/>
<sequence length="83" mass="9135">MGPRSSQRPSPASEGGSNLFEQFLSDAEAELRHLHHLDHQALAAIAVETTSPAPHARHALRDKIAEQRCLVEKMRAYVARPGN</sequence>
<name>A0A246JV77_9SPHN</name>
<evidence type="ECO:0000313" key="2">
    <source>
        <dbReference type="Proteomes" id="UP000197361"/>
    </source>
</evidence>
<dbReference type="EMBL" id="NISK01000002">
    <property type="protein sequence ID" value="OWQ96967.1"/>
    <property type="molecule type" value="Genomic_DNA"/>
</dbReference>
<dbReference type="Proteomes" id="UP000197361">
    <property type="component" value="Unassembled WGS sequence"/>
</dbReference>
<protein>
    <submittedName>
        <fullName evidence="1">Uncharacterized protein</fullName>
    </submittedName>
</protein>
<gene>
    <name evidence="1" type="ORF">CDQ92_07665</name>
</gene>
<dbReference type="AlphaFoldDB" id="A0A246JV77"/>
<keyword evidence="2" id="KW-1185">Reference proteome</keyword>
<reference evidence="1 2" key="1">
    <citation type="journal article" date="2010" name="Int. J. Syst. Evol. Microbiol.">
        <title>Sphingopyxis bauzanensis sp. nov., a psychrophilic bacterium isolated from soil.</title>
        <authorList>
            <person name="Zhang D.C."/>
            <person name="Liu H.C."/>
            <person name="Xin Y.H."/>
            <person name="Zhou Y.G."/>
            <person name="Schinner F."/>
            <person name="Margesin R."/>
        </authorList>
    </citation>
    <scope>NUCLEOTIDE SEQUENCE [LARGE SCALE GENOMIC DNA]</scope>
    <source>
        <strain evidence="1 2">DSM 22271</strain>
    </source>
</reference>
<accession>A0A246JV77</accession>
<organism evidence="1 2">
    <name type="scientific">Sphingopyxis bauzanensis</name>
    <dbReference type="NCBI Taxonomy" id="651663"/>
    <lineage>
        <taxon>Bacteria</taxon>
        <taxon>Pseudomonadati</taxon>
        <taxon>Pseudomonadota</taxon>
        <taxon>Alphaproteobacteria</taxon>
        <taxon>Sphingomonadales</taxon>
        <taxon>Sphingomonadaceae</taxon>
        <taxon>Sphingopyxis</taxon>
    </lineage>
</organism>
<comment type="caution">
    <text evidence="1">The sequence shown here is derived from an EMBL/GenBank/DDBJ whole genome shotgun (WGS) entry which is preliminary data.</text>
</comment>